<keyword evidence="8" id="KW-0902">Two-component regulatory system</keyword>
<dbReference type="PANTHER" id="PTHR45339:SF1">
    <property type="entry name" value="HYBRID SIGNAL TRANSDUCTION HISTIDINE KINASE J"/>
    <property type="match status" value="1"/>
</dbReference>
<dbReference type="Pfam" id="PF00072">
    <property type="entry name" value="Response_reg"/>
    <property type="match status" value="3"/>
</dbReference>
<dbReference type="InterPro" id="IPR003661">
    <property type="entry name" value="HisK_dim/P_dom"/>
</dbReference>
<feature type="domain" description="Response regulatory" evidence="14">
    <location>
        <begin position="2050"/>
        <end position="2167"/>
    </location>
</feature>
<evidence type="ECO:0000256" key="1">
    <source>
        <dbReference type="ARBA" id="ARBA00000085"/>
    </source>
</evidence>
<dbReference type="InterPro" id="IPR036097">
    <property type="entry name" value="HisK_dim/P_sf"/>
</dbReference>
<dbReference type="PANTHER" id="PTHR45339">
    <property type="entry name" value="HYBRID SIGNAL TRANSDUCTION HISTIDINE KINASE J"/>
    <property type="match status" value="1"/>
</dbReference>
<dbReference type="GO" id="GO:0000155">
    <property type="term" value="F:phosphorelay sensor kinase activity"/>
    <property type="evidence" value="ECO:0007669"/>
    <property type="project" value="InterPro"/>
</dbReference>
<dbReference type="CDD" id="cd06225">
    <property type="entry name" value="HAMP"/>
    <property type="match status" value="12"/>
</dbReference>
<evidence type="ECO:0000259" key="14">
    <source>
        <dbReference type="PROSITE" id="PS50110"/>
    </source>
</evidence>
<dbReference type="CDD" id="cd00156">
    <property type="entry name" value="REC"/>
    <property type="match status" value="1"/>
</dbReference>
<dbReference type="EC" id="2.7.13.3" evidence="4"/>
<protein>
    <recommendedName>
        <fullName evidence="9">Circadian input-output histidine kinase CikA</fullName>
        <ecNumber evidence="4">2.7.13.3</ecNumber>
    </recommendedName>
</protein>
<evidence type="ECO:0000256" key="6">
    <source>
        <dbReference type="ARBA" id="ARBA00022679"/>
    </source>
</evidence>
<sequence length="2169" mass="235318">MPSAQLTDTDNLDVRQLLKILTAVKKGDFSVRMPIDQTGLAGKVADALNDIIELNQRMVQEFERISTVVGKEGKITQRASLGSAGGSWTDCIESVNTLITDLVQPMAETSRVIRAVANGDLSQTIALEIDGSLLKGEFLQTGQIVNTMVAQLNSFASEVIRVAREVGTEGKLGGQAEVKGVAGTWKDLTDNVNLMAGNLTAQVRNIAEVTKAVANGDLSKKITVDVKGEILELKDTVNVMVDQLNSFASEVTRVAREVGSEGKLGVQAEVRGVAGTWKDLTDSVNSMAGNLTAQVRNIAEVTTAVANGDLSKKITVDVRGEILELKNTINIMVDQLSSFASEVTRVAREVGSEGKLGVQAEVRGVAGTWKDLTDSVNSMAGNLTAQVRNIAEVATAIANGDLSKKITVDVRGEILELKNTINIMVDQLSSFASEVTRVAREVGSEGKLGVQAEVKGVAGTWKDLTDNVNSMAGNLTGQVRNIAEVATAIANGDLSKKITVQVKGEILELKNTINIMVDQLSSFASEVTRVAREVGSEGKLGGQADVRGVAGTWKDLTDSVNFMAGSLTSQVRNIAEVTTAVANGDLSKKITVDVKGEILELKNTVNVMVDQLNSFASEVTRVAREVGTEGKLGVQAEVRGVAGTWKDLTDSVNSMAGNLTAQVRNIAEVTTAVANGDLSKKITVDVKGEILELKNTINIMVDQLSSFASEVTRVAREVGSEGKLGVQADVRGVAGTWKDLTDSVNFMAGSLTAQVRNIAAVTTAVANGDLSKKITVDVKGEILELKNTVNVMVDQLNSFASEVTRVAREVGTEGKLGVQAEVKGVAGTWKDLTDSVNSMASSLTAQVRNIAEVTTAVANGDLSKKVTVDVKGEILELKNTVNTMVDQLNSFASEVTRVAREVGTEGKLGVQAYVRGVAGTWKDLTDNVNLMAGNLTAQVRNIAEVTKAVANGDLSKKITVDVKGEILDLKNTINVMVDQLSSFASEVTRVAREVGTEGKLGGQAQVMGVAGTWKDLTDNVNSMASNLTAQVRGIAKIVTAVANGDLKRKLMLDAKGEIETLADTINEMIDTLATFADQVTTVAREVGIEGKLGGQAKVPGAAGTWRALTDNVNELAANLTTQVRAIAEVATAVTKGDLTRSISVEAQGEVAILKDNINQMIANLRETTQKNTEQDWLKTNLAKFTRMLQGQRDLETVSKLILSELAPLVGASHGVFYLMETGDHQSYLKLISTYAYRERKHISNRFHLGEGLVGQAAIEKQRILITEVPSDYIKINSGLGEAPPLNVVELPVLFEGQVTAVIELASFRRFNEIHLTFFEQLTESIAIVLNTIAASMRTEELLKQSQSLAEELQTQQNELRETNQRLEQQAKSLQTSEELLKKQQEQLQQTNEELKEKARLLSLQNEEVELKNSEIDQARMSLEEKAEQLALTSKYKSQFLANMSHELRTPLNSLLLLAGLLSQNNEGNLTSKQVEYTQTIYSAGNDLLALINDILDLAKIESGTIAIEIDQMLFSELKEYLERTFCSVAQDKKLNFKVELAPSLTRAIYTDTKRLQQVLKNLLSNAFKFTERGEIRLRIEPATSGWNPELNSLNRADMVIAFSVSDTGIGIPPEKHKIIFEAFQQADGTTSRKYGGTGLGLSISREIAQLLGGEITLVSTLGKGSTFTLYLPQLKNGVAKIGETQSGISEENLPTLLRLPVPNANAKQQVQKESDRHSEKIPLPLSPSTPTPVPASSSSASPPPRVPASSSQNIPESNYQPLSDDRGQIKTGDRVVLIIEDDFNFAHVLLQMAREKDFKGIIALQGETGLALAAQFQPDAIFLDIQLPVMNGWTVLDCLKHDAKTRHIPVYILTVIESEHQRGLKQGAVSYLQKPVTTAALSQALVNLKAFAERQVKNLLVVQADQTERDAIVELLSGDDVSITAVGKGVAALEALGQQRFDCIVLDLILPDINGLELIKQIQQRVRSHQTQGLMFLPMIVYTDKELTQQETTALKQAIASIIIKDEQAIARLLDQTSLFLHRSKANLDAAKQQILERYHQSIPELAGKKVLIVDDDVRNVFALTSMLEYYRIQVLYADNGSNGIFMLQNTPDIDIVLMDVMMPEMDGYETMRTIRQMSQFHSLPIVALTAKAMQGDREKCIEAGASDYITKPVNMQQLLSLLRVWLYQ</sequence>
<dbReference type="CDD" id="cd16922">
    <property type="entry name" value="HATPase_EvgS-ArcB-TorS-like"/>
    <property type="match status" value="1"/>
</dbReference>
<dbReference type="SUPFAM" id="SSF58104">
    <property type="entry name" value="Methyl-accepting chemotaxis protein (MCP) signaling domain"/>
    <property type="match status" value="5"/>
</dbReference>
<dbReference type="InterPro" id="IPR001789">
    <property type="entry name" value="Sig_transdc_resp-reg_receiver"/>
</dbReference>
<feature type="domain" description="HAMP" evidence="15">
    <location>
        <begin position="657"/>
        <end position="709"/>
    </location>
</feature>
<dbReference type="PROSITE" id="PS50885">
    <property type="entry name" value="HAMP"/>
    <property type="match status" value="12"/>
</dbReference>
<evidence type="ECO:0000256" key="4">
    <source>
        <dbReference type="ARBA" id="ARBA00012438"/>
    </source>
</evidence>
<feature type="domain" description="HAMP" evidence="15">
    <location>
        <begin position="749"/>
        <end position="801"/>
    </location>
</feature>
<dbReference type="InterPro" id="IPR003018">
    <property type="entry name" value="GAF"/>
</dbReference>
<dbReference type="Pfam" id="PF18947">
    <property type="entry name" value="HAMP_2"/>
    <property type="match status" value="3"/>
</dbReference>
<dbReference type="PROSITE" id="PS50110">
    <property type="entry name" value="RESPONSE_REGULATORY"/>
    <property type="match status" value="3"/>
</dbReference>
<dbReference type="Gene3D" id="3.30.450.40">
    <property type="match status" value="1"/>
</dbReference>
<dbReference type="Pfam" id="PF00512">
    <property type="entry name" value="HisKA"/>
    <property type="match status" value="1"/>
</dbReference>
<dbReference type="InterPro" id="IPR029016">
    <property type="entry name" value="GAF-like_dom_sf"/>
</dbReference>
<feature type="compositionally biased region" description="Basic and acidic residues" evidence="12">
    <location>
        <begin position="1710"/>
        <end position="1720"/>
    </location>
</feature>
<comment type="catalytic activity">
    <reaction evidence="1">
        <text>ATP + protein L-histidine = ADP + protein N-phospho-L-histidine.</text>
        <dbReference type="EC" id="2.7.13.3"/>
    </reaction>
</comment>
<evidence type="ECO:0000256" key="10">
    <source>
        <dbReference type="PROSITE-ProRule" id="PRU00169"/>
    </source>
</evidence>
<dbReference type="CDD" id="cd00082">
    <property type="entry name" value="HisKA"/>
    <property type="match status" value="1"/>
</dbReference>
<feature type="domain" description="HAMP" evidence="15">
    <location>
        <begin position="381"/>
        <end position="433"/>
    </location>
</feature>
<dbReference type="SMART" id="SM00065">
    <property type="entry name" value="GAF"/>
    <property type="match status" value="1"/>
</dbReference>
<feature type="compositionally biased region" description="Polar residues" evidence="12">
    <location>
        <begin position="1752"/>
        <end position="1761"/>
    </location>
</feature>
<reference evidence="16" key="1">
    <citation type="submission" date="2019-10" db="EMBL/GenBank/DDBJ databases">
        <title>Draft genome sequece of Microseira wollei NIES-4236.</title>
        <authorList>
            <person name="Yamaguchi H."/>
            <person name="Suzuki S."/>
            <person name="Kawachi M."/>
        </authorList>
    </citation>
    <scope>NUCLEOTIDE SEQUENCE</scope>
    <source>
        <strain evidence="16">NIES-4236</strain>
    </source>
</reference>
<dbReference type="SUPFAM" id="SSF55874">
    <property type="entry name" value="ATPase domain of HSP90 chaperone/DNA topoisomerase II/histidine kinase"/>
    <property type="match status" value="1"/>
</dbReference>
<dbReference type="InterPro" id="IPR011006">
    <property type="entry name" value="CheY-like_superfamily"/>
</dbReference>
<evidence type="ECO:0000256" key="7">
    <source>
        <dbReference type="ARBA" id="ARBA00022777"/>
    </source>
</evidence>
<evidence type="ECO:0000256" key="5">
    <source>
        <dbReference type="ARBA" id="ARBA00022553"/>
    </source>
</evidence>
<dbReference type="InterPro" id="IPR003660">
    <property type="entry name" value="HAMP_dom"/>
</dbReference>
<evidence type="ECO:0000313" key="17">
    <source>
        <dbReference type="Proteomes" id="UP001050975"/>
    </source>
</evidence>
<accession>A0AAV3XKR6</accession>
<feature type="domain" description="HAMP" evidence="15">
    <location>
        <begin position="1025"/>
        <end position="1077"/>
    </location>
</feature>
<feature type="domain" description="HAMP" evidence="15">
    <location>
        <begin position="100"/>
        <end position="157"/>
    </location>
</feature>
<feature type="domain" description="HAMP" evidence="15">
    <location>
        <begin position="565"/>
        <end position="617"/>
    </location>
</feature>
<dbReference type="Proteomes" id="UP001050975">
    <property type="component" value="Unassembled WGS sequence"/>
</dbReference>
<keyword evidence="11" id="KW-0175">Coiled coil</keyword>
<dbReference type="CDD" id="cd17546">
    <property type="entry name" value="REC_hyHK_CKI1_RcsC-like"/>
    <property type="match status" value="1"/>
</dbReference>
<dbReference type="GO" id="GO:0016020">
    <property type="term" value="C:membrane"/>
    <property type="evidence" value="ECO:0007669"/>
    <property type="project" value="UniProtKB-SubCell"/>
</dbReference>
<dbReference type="Pfam" id="PF00672">
    <property type="entry name" value="HAMP"/>
    <property type="match status" value="9"/>
</dbReference>
<dbReference type="InterPro" id="IPR003594">
    <property type="entry name" value="HATPase_dom"/>
</dbReference>
<dbReference type="Pfam" id="PF02518">
    <property type="entry name" value="HATPase_c"/>
    <property type="match status" value="1"/>
</dbReference>
<feature type="domain" description="HAMP" evidence="15">
    <location>
        <begin position="1117"/>
        <end position="1169"/>
    </location>
</feature>
<feature type="domain" description="Histidine kinase" evidence="13">
    <location>
        <begin position="1442"/>
        <end position="1675"/>
    </location>
</feature>
<feature type="modified residue" description="4-aspartylphosphate" evidence="10">
    <location>
        <position position="2100"/>
    </location>
</feature>
<evidence type="ECO:0000256" key="2">
    <source>
        <dbReference type="ARBA" id="ARBA00004370"/>
    </source>
</evidence>
<feature type="compositionally biased region" description="Pro residues" evidence="12">
    <location>
        <begin position="1724"/>
        <end position="1733"/>
    </location>
</feature>
<feature type="coiled-coil region" evidence="11">
    <location>
        <begin position="1335"/>
        <end position="1428"/>
    </location>
</feature>
<dbReference type="EMBL" id="BLAY01000114">
    <property type="protein sequence ID" value="GET41219.1"/>
    <property type="molecule type" value="Genomic_DNA"/>
</dbReference>
<feature type="domain" description="HAMP" evidence="15">
    <location>
        <begin position="933"/>
        <end position="985"/>
    </location>
</feature>
<dbReference type="SUPFAM" id="SSF52172">
    <property type="entry name" value="CheY-like"/>
    <property type="match status" value="3"/>
</dbReference>
<dbReference type="InterPro" id="IPR005467">
    <property type="entry name" value="His_kinase_dom"/>
</dbReference>
<name>A0AAV3XKR6_9CYAN</name>
<feature type="domain" description="Response regulatory" evidence="14">
    <location>
        <begin position="1898"/>
        <end position="2020"/>
    </location>
</feature>
<organism evidence="16 17">
    <name type="scientific">Microseira wollei NIES-4236</name>
    <dbReference type="NCBI Taxonomy" id="2530354"/>
    <lineage>
        <taxon>Bacteria</taxon>
        <taxon>Bacillati</taxon>
        <taxon>Cyanobacteriota</taxon>
        <taxon>Cyanophyceae</taxon>
        <taxon>Oscillatoriophycideae</taxon>
        <taxon>Aerosakkonematales</taxon>
        <taxon>Aerosakkonemataceae</taxon>
        <taxon>Microseira</taxon>
    </lineage>
</organism>
<dbReference type="Gene3D" id="1.20.120.1530">
    <property type="match status" value="7"/>
</dbReference>
<evidence type="ECO:0000313" key="16">
    <source>
        <dbReference type="EMBL" id="GET41219.1"/>
    </source>
</evidence>
<dbReference type="SUPFAM" id="SSF47384">
    <property type="entry name" value="Homodimeric domain of signal transducing histidine kinase"/>
    <property type="match status" value="1"/>
</dbReference>
<feature type="modified residue" description="4-aspartylphosphate" evidence="10">
    <location>
        <position position="1824"/>
    </location>
</feature>
<evidence type="ECO:0000256" key="11">
    <source>
        <dbReference type="SAM" id="Coils"/>
    </source>
</evidence>
<keyword evidence="5 10" id="KW-0597">Phosphoprotein</keyword>
<evidence type="ECO:0000259" key="13">
    <source>
        <dbReference type="PROSITE" id="PS50109"/>
    </source>
</evidence>
<comment type="subcellular location">
    <subcellularLocation>
        <location evidence="2">Membrane</location>
    </subcellularLocation>
</comment>
<dbReference type="FunFam" id="1.20.120.1530:FF:000002">
    <property type="entry name" value="Two-component osmosensing histidine kinase"/>
    <property type="match status" value="10"/>
</dbReference>
<evidence type="ECO:0000256" key="12">
    <source>
        <dbReference type="SAM" id="MobiDB-lite"/>
    </source>
</evidence>
<dbReference type="InterPro" id="IPR004358">
    <property type="entry name" value="Sig_transdc_His_kin-like_C"/>
</dbReference>
<dbReference type="Gene3D" id="3.30.565.10">
    <property type="entry name" value="Histidine kinase-like ATPase, C-terminal domain"/>
    <property type="match status" value="1"/>
</dbReference>
<evidence type="ECO:0000256" key="8">
    <source>
        <dbReference type="ARBA" id="ARBA00023012"/>
    </source>
</evidence>
<dbReference type="SMART" id="SM00388">
    <property type="entry name" value="HisKA"/>
    <property type="match status" value="1"/>
</dbReference>
<keyword evidence="6" id="KW-0808">Transferase</keyword>
<dbReference type="InterPro" id="IPR036890">
    <property type="entry name" value="HATPase_C_sf"/>
</dbReference>
<keyword evidence="7 16" id="KW-0418">Kinase</keyword>
<dbReference type="PROSITE" id="PS50109">
    <property type="entry name" value="HIS_KIN"/>
    <property type="match status" value="1"/>
</dbReference>
<dbReference type="Pfam" id="PF13185">
    <property type="entry name" value="GAF_2"/>
    <property type="match status" value="1"/>
</dbReference>
<feature type="domain" description="HAMP" evidence="15">
    <location>
        <begin position="197"/>
        <end position="249"/>
    </location>
</feature>
<dbReference type="Gene3D" id="3.40.50.2300">
    <property type="match status" value="3"/>
</dbReference>
<dbReference type="RefSeq" id="WP_226587439.1">
    <property type="nucleotide sequence ID" value="NZ_BLAY01000114.1"/>
</dbReference>
<gene>
    <name evidence="16" type="ORF">MiSe_60310</name>
</gene>
<dbReference type="Gene3D" id="1.10.287.950">
    <property type="entry name" value="Methyl-accepting chemotaxis protein"/>
    <property type="match status" value="1"/>
</dbReference>
<dbReference type="SMART" id="SM00304">
    <property type="entry name" value="HAMP"/>
    <property type="match status" value="12"/>
</dbReference>
<feature type="domain" description="HAMP" evidence="15">
    <location>
        <begin position="473"/>
        <end position="525"/>
    </location>
</feature>
<dbReference type="FunFam" id="3.30.565.10:FF:000010">
    <property type="entry name" value="Sensor histidine kinase RcsC"/>
    <property type="match status" value="1"/>
</dbReference>
<feature type="domain" description="HAMP" evidence="15">
    <location>
        <begin position="841"/>
        <end position="893"/>
    </location>
</feature>
<comment type="similarity">
    <text evidence="3">In the N-terminal section; belongs to the phytochrome family.</text>
</comment>
<dbReference type="Gene3D" id="1.10.287.130">
    <property type="match status" value="1"/>
</dbReference>
<feature type="domain" description="HAMP" evidence="15">
    <location>
        <begin position="289"/>
        <end position="341"/>
    </location>
</feature>
<dbReference type="SMART" id="SM00448">
    <property type="entry name" value="REC"/>
    <property type="match status" value="3"/>
</dbReference>
<dbReference type="SMART" id="SM00387">
    <property type="entry name" value="HATPase_c"/>
    <property type="match status" value="1"/>
</dbReference>
<dbReference type="SUPFAM" id="SSF55781">
    <property type="entry name" value="GAF domain-like"/>
    <property type="match status" value="1"/>
</dbReference>
<comment type="caution">
    <text evidence="16">The sequence shown here is derived from an EMBL/GenBank/DDBJ whole genome shotgun (WGS) entry which is preliminary data.</text>
</comment>
<evidence type="ECO:0000256" key="9">
    <source>
        <dbReference type="ARBA" id="ARBA00074306"/>
    </source>
</evidence>
<feature type="region of interest" description="Disordered" evidence="12">
    <location>
        <begin position="1699"/>
        <end position="1767"/>
    </location>
</feature>
<evidence type="ECO:0000259" key="15">
    <source>
        <dbReference type="PROSITE" id="PS50885"/>
    </source>
</evidence>
<feature type="domain" description="Response regulatory" evidence="14">
    <location>
        <begin position="1775"/>
        <end position="1889"/>
    </location>
</feature>
<feature type="modified residue" description="4-aspartylphosphate" evidence="10">
    <location>
        <position position="1947"/>
    </location>
</feature>
<dbReference type="PRINTS" id="PR00344">
    <property type="entry name" value="BCTRLSENSOR"/>
</dbReference>
<proteinExistence type="inferred from homology"/>
<evidence type="ECO:0000256" key="3">
    <source>
        <dbReference type="ARBA" id="ARBA00006402"/>
    </source>
</evidence>
<keyword evidence="17" id="KW-1185">Reference proteome</keyword>